<evidence type="ECO:0000256" key="2">
    <source>
        <dbReference type="ARBA" id="ARBA00023027"/>
    </source>
</evidence>
<proteinExistence type="predicted"/>
<feature type="domain" description="3-hydroxyisobutyrate dehydrogenase-like NAD-binding" evidence="4">
    <location>
        <begin position="168"/>
        <end position="223"/>
    </location>
</feature>
<dbReference type="Pfam" id="PF14833">
    <property type="entry name" value="NAD_binding_11"/>
    <property type="match status" value="1"/>
</dbReference>
<feature type="non-terminal residue" evidence="5">
    <location>
        <position position="224"/>
    </location>
</feature>
<dbReference type="Gene3D" id="3.40.50.720">
    <property type="entry name" value="NAD(P)-binding Rossmann-like Domain"/>
    <property type="match status" value="1"/>
</dbReference>
<dbReference type="InterPro" id="IPR006115">
    <property type="entry name" value="6PGDH_NADP-bd"/>
</dbReference>
<dbReference type="AlphaFoldDB" id="A0A382J149"/>
<keyword evidence="2" id="KW-0520">NAD</keyword>
<accession>A0A382J149</accession>
<dbReference type="GO" id="GO:0016616">
    <property type="term" value="F:oxidoreductase activity, acting on the CH-OH group of donors, NAD or NADP as acceptor"/>
    <property type="evidence" value="ECO:0007669"/>
    <property type="project" value="TreeGrafter"/>
</dbReference>
<dbReference type="GO" id="GO:0050661">
    <property type="term" value="F:NADP binding"/>
    <property type="evidence" value="ECO:0007669"/>
    <property type="project" value="InterPro"/>
</dbReference>
<evidence type="ECO:0000259" key="4">
    <source>
        <dbReference type="Pfam" id="PF14833"/>
    </source>
</evidence>
<dbReference type="InterPro" id="IPR029154">
    <property type="entry name" value="HIBADH-like_NADP-bd"/>
</dbReference>
<protein>
    <recommendedName>
        <fullName evidence="6">6-phosphogluconate dehydrogenase NADP-binding domain-containing protein</fullName>
    </recommendedName>
</protein>
<dbReference type="GO" id="GO:0051287">
    <property type="term" value="F:NAD binding"/>
    <property type="evidence" value="ECO:0007669"/>
    <property type="project" value="InterPro"/>
</dbReference>
<evidence type="ECO:0008006" key="6">
    <source>
        <dbReference type="Google" id="ProtNLM"/>
    </source>
</evidence>
<evidence type="ECO:0000313" key="5">
    <source>
        <dbReference type="EMBL" id="SVC05295.1"/>
    </source>
</evidence>
<feature type="domain" description="6-phosphogluconate dehydrogenase NADP-binding" evidence="3">
    <location>
        <begin position="6"/>
        <end position="165"/>
    </location>
</feature>
<dbReference type="PANTHER" id="PTHR22981:SF7">
    <property type="entry name" value="3-HYDROXYISOBUTYRATE DEHYDROGENASE, MITOCHONDRIAL"/>
    <property type="match status" value="1"/>
</dbReference>
<dbReference type="SUPFAM" id="SSF48179">
    <property type="entry name" value="6-phosphogluconate dehydrogenase C-terminal domain-like"/>
    <property type="match status" value="1"/>
</dbReference>
<reference evidence="5" key="1">
    <citation type="submission" date="2018-05" db="EMBL/GenBank/DDBJ databases">
        <authorList>
            <person name="Lanie J.A."/>
            <person name="Ng W.-L."/>
            <person name="Kazmierczak K.M."/>
            <person name="Andrzejewski T.M."/>
            <person name="Davidsen T.M."/>
            <person name="Wayne K.J."/>
            <person name="Tettelin H."/>
            <person name="Glass J.I."/>
            <person name="Rusch D."/>
            <person name="Podicherti R."/>
            <person name="Tsui H.-C.T."/>
            <person name="Winkler M.E."/>
        </authorList>
    </citation>
    <scope>NUCLEOTIDE SEQUENCE</scope>
</reference>
<sequence length="224" mass="23281">MPEKMKVGFIGLGHMGCPMASCILKGGYELTVYDICGEAAQGLEAQGAVRAGNPKEVAIRSEVVVTSLPGPVDVETVVLGEGGVFAGLSEGEGFIDTSTNAPATMRKISEIGESRGIYVLDAPVSGGVFGAKDGTLSVFVGGQKEDYDRYLCLLRTIGDTVVHMGPTGSGNVTKLVNNTIMFINFLGACEGMAMGFKAGIDPQTLLSVIKPSMGQSIILERVIG</sequence>
<dbReference type="PANTHER" id="PTHR22981">
    <property type="entry name" value="3-HYDROXYISOBUTYRATE DEHYDROGENASE-RELATED"/>
    <property type="match status" value="1"/>
</dbReference>
<name>A0A382J149_9ZZZZ</name>
<keyword evidence="1" id="KW-0560">Oxidoreductase</keyword>
<dbReference type="SUPFAM" id="SSF51735">
    <property type="entry name" value="NAD(P)-binding Rossmann-fold domains"/>
    <property type="match status" value="1"/>
</dbReference>
<dbReference type="Pfam" id="PF03446">
    <property type="entry name" value="NAD_binding_2"/>
    <property type="match status" value="1"/>
</dbReference>
<organism evidence="5">
    <name type="scientific">marine metagenome</name>
    <dbReference type="NCBI Taxonomy" id="408172"/>
    <lineage>
        <taxon>unclassified sequences</taxon>
        <taxon>metagenomes</taxon>
        <taxon>ecological metagenomes</taxon>
    </lineage>
</organism>
<dbReference type="InterPro" id="IPR036291">
    <property type="entry name" value="NAD(P)-bd_dom_sf"/>
</dbReference>
<evidence type="ECO:0000259" key="3">
    <source>
        <dbReference type="Pfam" id="PF03446"/>
    </source>
</evidence>
<gene>
    <name evidence="5" type="ORF">METZ01_LOCUS258149</name>
</gene>
<dbReference type="EMBL" id="UINC01070839">
    <property type="protein sequence ID" value="SVC05295.1"/>
    <property type="molecule type" value="Genomic_DNA"/>
</dbReference>
<dbReference type="InterPro" id="IPR013328">
    <property type="entry name" value="6PGD_dom2"/>
</dbReference>
<dbReference type="InterPro" id="IPR008927">
    <property type="entry name" value="6-PGluconate_DH-like_C_sf"/>
</dbReference>
<dbReference type="Gene3D" id="1.10.1040.10">
    <property type="entry name" value="N-(1-d-carboxylethyl)-l-norvaline Dehydrogenase, domain 2"/>
    <property type="match status" value="1"/>
</dbReference>
<evidence type="ECO:0000256" key="1">
    <source>
        <dbReference type="ARBA" id="ARBA00023002"/>
    </source>
</evidence>